<organism evidence="2">
    <name type="scientific">Ditylum brightwellii</name>
    <dbReference type="NCBI Taxonomy" id="49249"/>
    <lineage>
        <taxon>Eukaryota</taxon>
        <taxon>Sar</taxon>
        <taxon>Stramenopiles</taxon>
        <taxon>Ochrophyta</taxon>
        <taxon>Bacillariophyta</taxon>
        <taxon>Mediophyceae</taxon>
        <taxon>Lithodesmiophycidae</taxon>
        <taxon>Lithodesmiales</taxon>
        <taxon>Lithodesmiaceae</taxon>
        <taxon>Ditylum</taxon>
    </lineage>
</organism>
<feature type="region of interest" description="Disordered" evidence="1">
    <location>
        <begin position="264"/>
        <end position="299"/>
    </location>
</feature>
<dbReference type="AlphaFoldDB" id="A0A7S4V863"/>
<evidence type="ECO:0000256" key="1">
    <source>
        <dbReference type="SAM" id="MobiDB-lite"/>
    </source>
</evidence>
<sequence>MTEYSVSELRELVRRNKFNFVACALELNRLCHSNKEYLANGGCVGYSPDDIRIAFATKKRLALCKEKEEHVLSSSVVGQVPNRQNNTLANVASLTFAALDDTNIDKIERSHQQRIDAAFWKASKSFVFDRQSAKEIICYTSALHLSQNYNHNLPERSRQKEDAKEKIIMEQRERLRNRFNHDSEDNEGEVPFGASFSTPVPNKECLPRRHDIKNPILLIDKDSAADIDDILDSLEVQNENLPPPEVEDDEDDLDLALWIEKHLKKSQEQDDLPDPPPILKTTNDLRYSQTLYPPSLSEY</sequence>
<name>A0A7S4V863_9STRA</name>
<protein>
    <submittedName>
        <fullName evidence="2">Uncharacterized protein</fullName>
    </submittedName>
</protein>
<dbReference type="EMBL" id="HBNS01002732">
    <property type="protein sequence ID" value="CAE4582346.1"/>
    <property type="molecule type" value="Transcribed_RNA"/>
</dbReference>
<reference evidence="2" key="1">
    <citation type="submission" date="2021-01" db="EMBL/GenBank/DDBJ databases">
        <authorList>
            <person name="Corre E."/>
            <person name="Pelletier E."/>
            <person name="Niang G."/>
            <person name="Scheremetjew M."/>
            <person name="Finn R."/>
            <person name="Kale V."/>
            <person name="Holt S."/>
            <person name="Cochrane G."/>
            <person name="Meng A."/>
            <person name="Brown T."/>
            <person name="Cohen L."/>
        </authorList>
    </citation>
    <scope>NUCLEOTIDE SEQUENCE</scope>
    <source>
        <strain evidence="2">GSO104</strain>
    </source>
</reference>
<gene>
    <name evidence="2" type="ORF">DBRI00130_LOCUS2197</name>
</gene>
<proteinExistence type="predicted"/>
<evidence type="ECO:0000313" key="2">
    <source>
        <dbReference type="EMBL" id="CAE4582346.1"/>
    </source>
</evidence>
<feature type="compositionally biased region" description="Polar residues" evidence="1">
    <location>
        <begin position="280"/>
        <end position="299"/>
    </location>
</feature>
<accession>A0A7S4V863</accession>